<dbReference type="RefSeq" id="WP_088861939.1">
    <property type="nucleotide sequence ID" value="NZ_CP022115.1"/>
</dbReference>
<dbReference type="EMBL" id="CP022115">
    <property type="protein sequence ID" value="ASJ24565.1"/>
    <property type="molecule type" value="Genomic_DNA"/>
</dbReference>
<evidence type="ECO:0000256" key="6">
    <source>
        <dbReference type="ARBA" id="ARBA00022729"/>
    </source>
</evidence>
<dbReference type="InterPro" id="IPR006657">
    <property type="entry name" value="MoPterin_dinucl-bd_dom"/>
</dbReference>
<evidence type="ECO:0000256" key="11">
    <source>
        <dbReference type="SAM" id="SignalP"/>
    </source>
</evidence>
<keyword evidence="6 11" id="KW-0732">Signal</keyword>
<dbReference type="Proteomes" id="UP000197424">
    <property type="component" value="Chromosome"/>
</dbReference>
<dbReference type="SUPFAM" id="SSF50692">
    <property type="entry name" value="ADC-like"/>
    <property type="match status" value="1"/>
</dbReference>
<evidence type="ECO:0000313" key="13">
    <source>
        <dbReference type="EMBL" id="ASJ24565.1"/>
    </source>
</evidence>
<dbReference type="Gene3D" id="2.40.40.20">
    <property type="match status" value="1"/>
</dbReference>
<evidence type="ECO:0000256" key="3">
    <source>
        <dbReference type="ARBA" id="ARBA00022485"/>
    </source>
</evidence>
<protein>
    <submittedName>
        <fullName evidence="13">Molybdopterin dinucleotide-binding region</fullName>
    </submittedName>
</protein>
<dbReference type="InterPro" id="IPR009010">
    <property type="entry name" value="Asp_de-COase-like_dom_sf"/>
</dbReference>
<keyword evidence="4" id="KW-0500">Molybdenum</keyword>
<sequence>MTDRRNFLRKAAIGGGLTAFAAGFATTGVRMAEHALGQDAPNDRLHGNSLKPEFRIDPASGRLEPDPGQQVSYTACLGCTTQCGVRVRIDKASGKVLRVAGNPYSPLSTDPHLPMKASIRDSFIALSRQNEKGLAGRSTACGRGNAVLSQMDSPFRVLTPLKRVGPRNSGQWQPIAFEQLVKELTEGGDLFGEGHVDGLRALRSFEPIDPAAPQLGPRVNQVAVWSSVNDGREPFARRFWQQAYGTLNFVGHGSYCGGAYRSGSGAMFGDLKAMPHAKPDFAHAEFVIFVGTAPGNAGNPFKRQGTLLAKARTSGQLNYVVVDPVLSNADNLASRERGNWIPIRPGTDGALGMAMIRWIIDEKRYDAAYLSYPNKAVALAGGEPSSSNATHLVIRQPEHPRFGRFLRASDMGWITFDNEEERYGETDGFVVLPAGQTVPVAHHAATGAAELEYTGPLEVAGKPLLVATSFSLLAESARRHDLTEYSAACGIPEATIVGLAREFTSHGKRATVNAHGGMMSGSGFYNAFSLMMLNTLIGNLNWKGGTLRNGGGFKEDGEGPRYNLAAFPGQTKPGGTPLGRNVPYEKSAEFARRKAAGEKPYPASLPWYPNAPGLTTQWLPAALAGNPYPLKALVLWSSNLVYGVTGLRAQVEKKLADPKKLPLIVSVDPFINESNAFADYIVPDSLMYESWGWTAPWGAVPTKASTARWPVVEPRADKLPDGQAIGLETLSIALAQAMALPGFGEAAITDTDGNTYPLKRPEDWYLRAGANVAWLGKEPVADASDDDLALSGLARLQPVLESTLKPEEWRKVAFVLARGGRYQPYKDTYDEEHPEWATNRWDKPMQVYNESLGASRDSQSGQRFAGVPVWQPPRFADGTPVRQHYDEQAWPLQLISFKSPLMNSYAIASPRLRGLHPSNPVSMHANDAAKLGLGHGDRIVIETPGGKREATVLVRHGIMPGVVAIEHGYGHRELGARAHRIGSQHQPEVAGLDAGVNLNDLGLADPTVNGKSVWVDPVSGTSVRQGIPARISKA</sequence>
<reference evidence="14" key="1">
    <citation type="submission" date="2017-06" db="EMBL/GenBank/DDBJ databases">
        <title>Whole genome sequence of Laribacter hongkongensis LHGZ1.</title>
        <authorList>
            <person name="Chen D."/>
            <person name="Wu H."/>
            <person name="Chen J."/>
        </authorList>
    </citation>
    <scope>NUCLEOTIDE SEQUENCE [LARGE SCALE GENOMIC DNA]</scope>
    <source>
        <strain evidence="14">LHGZ1</strain>
    </source>
</reference>
<dbReference type="InterPro" id="IPR006656">
    <property type="entry name" value="Mopterin_OxRdtase"/>
</dbReference>
<dbReference type="CDD" id="cd02758">
    <property type="entry name" value="MopB_Tetrathionate-Ra"/>
    <property type="match status" value="1"/>
</dbReference>
<dbReference type="PANTHER" id="PTHR43742">
    <property type="entry name" value="TRIMETHYLAMINE-N-OXIDE REDUCTASE"/>
    <property type="match status" value="1"/>
</dbReference>
<evidence type="ECO:0000256" key="8">
    <source>
        <dbReference type="ARBA" id="ARBA00023004"/>
    </source>
</evidence>
<evidence type="ECO:0000256" key="9">
    <source>
        <dbReference type="ARBA" id="ARBA00023014"/>
    </source>
</evidence>
<name>A0A248LJ54_9NEIS</name>
<evidence type="ECO:0000256" key="2">
    <source>
        <dbReference type="ARBA" id="ARBA00010312"/>
    </source>
</evidence>
<evidence type="ECO:0000256" key="1">
    <source>
        <dbReference type="ARBA" id="ARBA00001942"/>
    </source>
</evidence>
<feature type="chain" id="PRO_5013077672" evidence="11">
    <location>
        <begin position="22"/>
        <end position="1034"/>
    </location>
</feature>
<dbReference type="InterPro" id="IPR050612">
    <property type="entry name" value="Prok_Mopterin_Oxidored"/>
</dbReference>
<evidence type="ECO:0000259" key="12">
    <source>
        <dbReference type="PROSITE" id="PS51669"/>
    </source>
</evidence>
<dbReference type="Gene3D" id="3.30.200.210">
    <property type="match status" value="1"/>
</dbReference>
<evidence type="ECO:0000256" key="5">
    <source>
        <dbReference type="ARBA" id="ARBA00022723"/>
    </source>
</evidence>
<feature type="signal peptide" evidence="11">
    <location>
        <begin position="1"/>
        <end position="21"/>
    </location>
</feature>
<comment type="similarity">
    <text evidence="2">Belongs to the prokaryotic molybdopterin-containing oxidoreductase family.</text>
</comment>
<keyword evidence="7" id="KW-0560">Oxidoreductase</keyword>
<dbReference type="SMART" id="SM00926">
    <property type="entry name" value="Molybdop_Fe4S4"/>
    <property type="match status" value="1"/>
</dbReference>
<evidence type="ECO:0000313" key="14">
    <source>
        <dbReference type="Proteomes" id="UP000197424"/>
    </source>
</evidence>
<comment type="cofactor">
    <cofactor evidence="1">
        <name>Mo-bis(molybdopterin guanine dinucleotide)</name>
        <dbReference type="ChEBI" id="CHEBI:60539"/>
    </cofactor>
</comment>
<dbReference type="OrthoDB" id="9796486at2"/>
<keyword evidence="3" id="KW-0004">4Fe-4S</keyword>
<dbReference type="InterPro" id="IPR006963">
    <property type="entry name" value="Mopterin_OxRdtase_4Fe-4S_dom"/>
</dbReference>
<dbReference type="CDD" id="cd02780">
    <property type="entry name" value="MopB_CT_Tetrathionate_Arsenate-R"/>
    <property type="match status" value="1"/>
</dbReference>
<dbReference type="PANTHER" id="PTHR43742:SF9">
    <property type="entry name" value="TETRATHIONATE REDUCTASE SUBUNIT A"/>
    <property type="match status" value="1"/>
</dbReference>
<dbReference type="AlphaFoldDB" id="A0A248LJ54"/>
<dbReference type="SUPFAM" id="SSF53706">
    <property type="entry name" value="Formate dehydrogenase/DMSO reductase, domains 1-3"/>
    <property type="match status" value="1"/>
</dbReference>
<gene>
    <name evidence="13" type="ORF">LHGZ1_1734</name>
</gene>
<keyword evidence="5" id="KW-0479">Metal-binding</keyword>
<evidence type="ECO:0000256" key="7">
    <source>
        <dbReference type="ARBA" id="ARBA00023002"/>
    </source>
</evidence>
<feature type="domain" description="4Fe-4S Mo/W bis-MGD-type" evidence="12">
    <location>
        <begin position="69"/>
        <end position="155"/>
    </location>
</feature>
<feature type="region of interest" description="Disordered" evidence="10">
    <location>
        <begin position="37"/>
        <end position="67"/>
    </location>
</feature>
<evidence type="ECO:0000256" key="10">
    <source>
        <dbReference type="SAM" id="MobiDB-lite"/>
    </source>
</evidence>
<keyword evidence="9" id="KW-0411">Iron-sulfur</keyword>
<dbReference type="PROSITE" id="PS51318">
    <property type="entry name" value="TAT"/>
    <property type="match status" value="1"/>
</dbReference>
<dbReference type="GO" id="GO:0043546">
    <property type="term" value="F:molybdopterin cofactor binding"/>
    <property type="evidence" value="ECO:0007669"/>
    <property type="project" value="InterPro"/>
</dbReference>
<accession>A0A248LJ54</accession>
<evidence type="ECO:0000256" key="4">
    <source>
        <dbReference type="ARBA" id="ARBA00022505"/>
    </source>
</evidence>
<dbReference type="GO" id="GO:0016491">
    <property type="term" value="F:oxidoreductase activity"/>
    <property type="evidence" value="ECO:0007669"/>
    <property type="project" value="UniProtKB-KW"/>
</dbReference>
<dbReference type="PROSITE" id="PS51669">
    <property type="entry name" value="4FE4S_MOW_BIS_MGD"/>
    <property type="match status" value="1"/>
</dbReference>
<proteinExistence type="inferred from homology"/>
<dbReference type="InterPro" id="IPR041929">
    <property type="entry name" value="Tetrathionate-R_A_N"/>
</dbReference>
<dbReference type="Gene3D" id="3.40.228.10">
    <property type="entry name" value="Dimethylsulfoxide Reductase, domain 2"/>
    <property type="match status" value="1"/>
</dbReference>
<dbReference type="InterPro" id="IPR037946">
    <property type="entry name" value="MopB_CT_Tetrathionate"/>
</dbReference>
<dbReference type="Pfam" id="PF00384">
    <property type="entry name" value="Molybdopterin"/>
    <property type="match status" value="1"/>
</dbReference>
<keyword evidence="8" id="KW-0408">Iron</keyword>
<organism evidence="13 14">
    <name type="scientific">Laribacter hongkongensis</name>
    <dbReference type="NCBI Taxonomy" id="168471"/>
    <lineage>
        <taxon>Bacteria</taxon>
        <taxon>Pseudomonadati</taxon>
        <taxon>Pseudomonadota</taxon>
        <taxon>Betaproteobacteria</taxon>
        <taxon>Neisseriales</taxon>
        <taxon>Aquaspirillaceae</taxon>
        <taxon>Laribacter</taxon>
    </lineage>
</organism>
<dbReference type="Gene3D" id="3.40.50.740">
    <property type="match status" value="1"/>
</dbReference>
<dbReference type="GO" id="GO:0051539">
    <property type="term" value="F:4 iron, 4 sulfur cluster binding"/>
    <property type="evidence" value="ECO:0007669"/>
    <property type="project" value="UniProtKB-KW"/>
</dbReference>
<dbReference type="GO" id="GO:0046872">
    <property type="term" value="F:metal ion binding"/>
    <property type="evidence" value="ECO:0007669"/>
    <property type="project" value="UniProtKB-KW"/>
</dbReference>
<feature type="compositionally biased region" description="Basic and acidic residues" evidence="10">
    <location>
        <begin position="41"/>
        <end position="56"/>
    </location>
</feature>
<dbReference type="Pfam" id="PF01568">
    <property type="entry name" value="Molydop_binding"/>
    <property type="match status" value="1"/>
</dbReference>
<dbReference type="InterPro" id="IPR006311">
    <property type="entry name" value="TAT_signal"/>
</dbReference>